<keyword evidence="2" id="KW-0201">Cytochrome c-type biogenesis</keyword>
<feature type="signal peptide" evidence="5">
    <location>
        <begin position="1"/>
        <end position="19"/>
    </location>
</feature>
<keyword evidence="3" id="KW-1015">Disulfide bond</keyword>
<name>A0ABS2D1F8_9FLAO</name>
<keyword evidence="8" id="KW-1185">Reference proteome</keyword>
<comment type="subcellular location">
    <subcellularLocation>
        <location evidence="1">Cell envelope</location>
    </subcellularLocation>
</comment>
<keyword evidence="4" id="KW-0676">Redox-active center</keyword>
<dbReference type="InterPro" id="IPR013740">
    <property type="entry name" value="Redoxin"/>
</dbReference>
<dbReference type="SUPFAM" id="SSF52833">
    <property type="entry name" value="Thioredoxin-like"/>
    <property type="match status" value="1"/>
</dbReference>
<evidence type="ECO:0000256" key="4">
    <source>
        <dbReference type="ARBA" id="ARBA00023284"/>
    </source>
</evidence>
<accession>A0ABS2D1F8</accession>
<evidence type="ECO:0000259" key="6">
    <source>
        <dbReference type="PROSITE" id="PS51352"/>
    </source>
</evidence>
<dbReference type="Pfam" id="PF08534">
    <property type="entry name" value="Redoxin"/>
    <property type="match status" value="1"/>
</dbReference>
<dbReference type="PANTHER" id="PTHR42852">
    <property type="entry name" value="THIOL:DISULFIDE INTERCHANGE PROTEIN DSBE"/>
    <property type="match status" value="1"/>
</dbReference>
<dbReference type="InterPro" id="IPR050553">
    <property type="entry name" value="Thioredoxin_ResA/DsbE_sf"/>
</dbReference>
<dbReference type="Proteomes" id="UP000759529">
    <property type="component" value="Unassembled WGS sequence"/>
</dbReference>
<feature type="chain" id="PRO_5045283815" evidence="5">
    <location>
        <begin position="20"/>
        <end position="331"/>
    </location>
</feature>
<evidence type="ECO:0000313" key="8">
    <source>
        <dbReference type="Proteomes" id="UP000759529"/>
    </source>
</evidence>
<dbReference type="InterPro" id="IPR013766">
    <property type="entry name" value="Thioredoxin_domain"/>
</dbReference>
<dbReference type="InterPro" id="IPR036249">
    <property type="entry name" value="Thioredoxin-like_sf"/>
</dbReference>
<evidence type="ECO:0000256" key="3">
    <source>
        <dbReference type="ARBA" id="ARBA00023157"/>
    </source>
</evidence>
<protein>
    <submittedName>
        <fullName evidence="7">TlpA family protein disulfide reductase</fullName>
    </submittedName>
</protein>
<evidence type="ECO:0000256" key="1">
    <source>
        <dbReference type="ARBA" id="ARBA00004196"/>
    </source>
</evidence>
<sequence length="331" mass="37169">MKKLLTLVTTLLVTVSLFAQEDMIFQANVTNKNGDVLFIKNGRTIVKEIKADEKGEFKATFSIKEGLYQLFDGAEYAQLFLKPGYDLKMTLDGAKFDETIKFSGKGSNENNFIAAQTLAEQKFDYNGMLALDEAAFKKAFDEKLNGDIARLDKQTGLDANFVTTYKAGISQGLQGLKQYYTQISANKKLNNTKSPGFDFENHKGGKTTLESLKGKYVYIDVWATWCGPCRAEIPFLKEIEAKYHGKNIEFVSISADVQKDYDKWKNFVTEKQLGGIQLYADKNWESDFLKAFGISSIPRFILIDPNGIVVDADAARPSSPKLKEQLDKLLK</sequence>
<evidence type="ECO:0000256" key="2">
    <source>
        <dbReference type="ARBA" id="ARBA00022748"/>
    </source>
</evidence>
<dbReference type="CDD" id="cd02966">
    <property type="entry name" value="TlpA_like_family"/>
    <property type="match status" value="1"/>
</dbReference>
<keyword evidence="5" id="KW-0732">Signal</keyword>
<dbReference type="Gene3D" id="3.40.30.10">
    <property type="entry name" value="Glutaredoxin"/>
    <property type="match status" value="1"/>
</dbReference>
<dbReference type="EMBL" id="JACSOD020000509">
    <property type="protein sequence ID" value="MBM6501009.1"/>
    <property type="molecule type" value="Genomic_DNA"/>
</dbReference>
<proteinExistence type="predicted"/>
<reference evidence="7 8" key="1">
    <citation type="submission" date="2021-02" db="EMBL/GenBank/DDBJ databases">
        <authorList>
            <person name="Jung H.S."/>
            <person name="Chun B.H."/>
            <person name="Jeon C.O."/>
        </authorList>
    </citation>
    <scope>NUCLEOTIDE SEQUENCE [LARGE SCALE GENOMIC DNA]</scope>
    <source>
        <strain evidence="7 8">LMG 25203</strain>
    </source>
</reference>
<dbReference type="PROSITE" id="PS51352">
    <property type="entry name" value="THIOREDOXIN_2"/>
    <property type="match status" value="1"/>
</dbReference>
<gene>
    <name evidence="7" type="ORF">H9X54_017085</name>
</gene>
<feature type="domain" description="Thioredoxin" evidence="6">
    <location>
        <begin position="188"/>
        <end position="331"/>
    </location>
</feature>
<organism evidence="7 8">
    <name type="scientific">Flavobacterium macrobrachii</name>
    <dbReference type="NCBI Taxonomy" id="591204"/>
    <lineage>
        <taxon>Bacteria</taxon>
        <taxon>Pseudomonadati</taxon>
        <taxon>Bacteroidota</taxon>
        <taxon>Flavobacteriia</taxon>
        <taxon>Flavobacteriales</taxon>
        <taxon>Flavobacteriaceae</taxon>
        <taxon>Flavobacterium</taxon>
    </lineage>
</organism>
<comment type="caution">
    <text evidence="7">The sequence shown here is derived from an EMBL/GenBank/DDBJ whole genome shotgun (WGS) entry which is preliminary data.</text>
</comment>
<evidence type="ECO:0000256" key="5">
    <source>
        <dbReference type="SAM" id="SignalP"/>
    </source>
</evidence>
<evidence type="ECO:0000313" key="7">
    <source>
        <dbReference type="EMBL" id="MBM6501009.1"/>
    </source>
</evidence>
<dbReference type="PANTHER" id="PTHR42852:SF6">
    <property type="entry name" value="THIOL:DISULFIDE INTERCHANGE PROTEIN DSBE"/>
    <property type="match status" value="1"/>
</dbReference>
<dbReference type="RefSeq" id="WP_187655909.1">
    <property type="nucleotide sequence ID" value="NZ_JACSOD020000509.1"/>
</dbReference>